<name>A0ABQ0BRX8_9FIRM</name>
<dbReference type="PANTHER" id="PTHR45833:SF1">
    <property type="entry name" value="METHIONINE SYNTHASE"/>
    <property type="match status" value="1"/>
</dbReference>
<evidence type="ECO:0000313" key="5">
    <source>
        <dbReference type="EMBL" id="GAA6499286.1"/>
    </source>
</evidence>
<evidence type="ECO:0000259" key="4">
    <source>
        <dbReference type="PROSITE" id="PS51337"/>
    </source>
</evidence>
<dbReference type="InterPro" id="IPR006158">
    <property type="entry name" value="Cobalamin-bd"/>
</dbReference>
<evidence type="ECO:0000256" key="2">
    <source>
        <dbReference type="ARBA" id="ARBA00023285"/>
    </source>
</evidence>
<accession>A0ABQ0BRX8</accession>
<feature type="domain" description="B12-binding" evidence="3">
    <location>
        <begin position="90"/>
        <end position="214"/>
    </location>
</feature>
<dbReference type="EMBL" id="BAABZQ010000001">
    <property type="protein sequence ID" value="GAA6499286.1"/>
    <property type="molecule type" value="Genomic_DNA"/>
</dbReference>
<dbReference type="SMART" id="SM01018">
    <property type="entry name" value="B12-binding_2"/>
    <property type="match status" value="1"/>
</dbReference>
<keyword evidence="1" id="KW-0479">Metal-binding</keyword>
<evidence type="ECO:0000259" key="3">
    <source>
        <dbReference type="PROSITE" id="PS51332"/>
    </source>
</evidence>
<dbReference type="Proteomes" id="UP001600941">
    <property type="component" value="Unassembled WGS sequence"/>
</dbReference>
<dbReference type="PROSITE" id="PS51332">
    <property type="entry name" value="B12_BINDING"/>
    <property type="match status" value="1"/>
</dbReference>
<dbReference type="InterPro" id="IPR050554">
    <property type="entry name" value="Met_Synthase/Corrinoid"/>
</dbReference>
<dbReference type="PANTHER" id="PTHR45833">
    <property type="entry name" value="METHIONINE SYNTHASE"/>
    <property type="match status" value="1"/>
</dbReference>
<dbReference type="PROSITE" id="PS51337">
    <property type="entry name" value="B12_BINDING_NTER"/>
    <property type="match status" value="1"/>
</dbReference>
<dbReference type="Pfam" id="PF02607">
    <property type="entry name" value="B12-binding_2"/>
    <property type="match status" value="1"/>
</dbReference>
<dbReference type="SUPFAM" id="SSF52242">
    <property type="entry name" value="Cobalamin (vitamin B12)-binding domain"/>
    <property type="match status" value="1"/>
</dbReference>
<dbReference type="RefSeq" id="WP_103732222.1">
    <property type="nucleotide sequence ID" value="NZ_AP031413.1"/>
</dbReference>
<keyword evidence="2" id="KW-0170">Cobalt</keyword>
<proteinExistence type="predicted"/>
<evidence type="ECO:0000256" key="1">
    <source>
        <dbReference type="ARBA" id="ARBA00022723"/>
    </source>
</evidence>
<dbReference type="Gene3D" id="1.10.1240.10">
    <property type="entry name" value="Methionine synthase domain"/>
    <property type="match status" value="1"/>
</dbReference>
<reference evidence="5 6" key="1">
    <citation type="submission" date="2024-04" db="EMBL/GenBank/DDBJ databases">
        <title>Defined microbial consortia suppress multidrug-resistant proinflammatory Enterobacteriaceae via ecological control.</title>
        <authorList>
            <person name="Furuichi M."/>
            <person name="Kawaguchi T."/>
            <person name="Pust M."/>
            <person name="Yasuma K."/>
            <person name="Plichta D."/>
            <person name="Hasegawa N."/>
            <person name="Ohya T."/>
            <person name="Bhattarai S."/>
            <person name="Sasajima S."/>
            <person name="Aoto Y."/>
            <person name="Tuganbaev T."/>
            <person name="Yaginuma M."/>
            <person name="Ueda M."/>
            <person name="Okahashi N."/>
            <person name="Amafuji K."/>
            <person name="Kiridooshi Y."/>
            <person name="Sugita K."/>
            <person name="Strazar M."/>
            <person name="Skelly A."/>
            <person name="Suda W."/>
            <person name="Hattori M."/>
            <person name="Nakamoto N."/>
            <person name="Caballero S."/>
            <person name="Norman J."/>
            <person name="Olle B."/>
            <person name="Tanoue T."/>
            <person name="Arita M."/>
            <person name="Bucci V."/>
            <person name="Atarashi K."/>
            <person name="Xavier R."/>
            <person name="Honda K."/>
        </authorList>
    </citation>
    <scope>NUCLEOTIDE SEQUENCE [LARGE SCALE GENOMIC DNA]</scope>
    <source>
        <strain evidence="6">k34-0107-D12</strain>
    </source>
</reference>
<comment type="caution">
    <text evidence="5">The sequence shown here is derived from an EMBL/GenBank/DDBJ whole genome shotgun (WGS) entry which is preliminary data.</text>
</comment>
<dbReference type="InterPro" id="IPR003759">
    <property type="entry name" value="Cbl-bd_cap"/>
</dbReference>
<dbReference type="Gene3D" id="3.40.50.280">
    <property type="entry name" value="Cobalamin-binding domain"/>
    <property type="match status" value="1"/>
</dbReference>
<keyword evidence="6" id="KW-1185">Reference proteome</keyword>
<dbReference type="Pfam" id="PF02310">
    <property type="entry name" value="B12-binding"/>
    <property type="match status" value="1"/>
</dbReference>
<protein>
    <submittedName>
        <fullName evidence="5">Cobalamin-dependent protein</fullName>
    </submittedName>
</protein>
<evidence type="ECO:0000313" key="6">
    <source>
        <dbReference type="Proteomes" id="UP001600941"/>
    </source>
</evidence>
<dbReference type="InterPro" id="IPR036594">
    <property type="entry name" value="Meth_synthase_dom"/>
</dbReference>
<organism evidence="5 6">
    <name type="scientific">Blautia parvula</name>
    <dbReference type="NCBI Taxonomy" id="2877527"/>
    <lineage>
        <taxon>Bacteria</taxon>
        <taxon>Bacillati</taxon>
        <taxon>Bacillota</taxon>
        <taxon>Clostridia</taxon>
        <taxon>Lachnospirales</taxon>
        <taxon>Lachnospiraceae</taxon>
        <taxon>Blautia</taxon>
    </lineage>
</organism>
<dbReference type="InterPro" id="IPR036724">
    <property type="entry name" value="Cobalamin-bd_sf"/>
</dbReference>
<gene>
    <name evidence="5" type="ORF">K340107D12_21020</name>
</gene>
<dbReference type="SUPFAM" id="SSF47644">
    <property type="entry name" value="Methionine synthase domain"/>
    <property type="match status" value="1"/>
</dbReference>
<sequence>MVSMEALAEAMGELEEDTVVELLEQVMEEGGKQAQEAMDACQKGMDIVGSYFEEGEYFVSDLIFAGDLMSQAVGILKDALISGDGKEGPQTSLILCTVQNDLHDIGKNIVRSMLEAGGFHVIDLGIDVAPGTIVDKVKETDVKIVLLSGVLTLAINSMKATVEALKEAGLRDYCHVLIGGAPVSAEYCEVVGADAWAHNPQTTVQYCKEWAAVS</sequence>
<feature type="domain" description="B12-binding N-terminal" evidence="4">
    <location>
        <begin position="1"/>
        <end position="88"/>
    </location>
</feature>